<keyword evidence="1" id="KW-0812">Transmembrane</keyword>
<dbReference type="RefSeq" id="WP_239315920.1">
    <property type="nucleotide sequence ID" value="NZ_BOOH01000012.1"/>
</dbReference>
<evidence type="ECO:0000256" key="1">
    <source>
        <dbReference type="SAM" id="Phobius"/>
    </source>
</evidence>
<keyword evidence="1" id="KW-0472">Membrane</keyword>
<feature type="transmembrane region" description="Helical" evidence="1">
    <location>
        <begin position="117"/>
        <end position="139"/>
    </location>
</feature>
<comment type="caution">
    <text evidence="2">The sequence shown here is derived from an EMBL/GenBank/DDBJ whole genome shotgun (WGS) entry which is preliminary data.</text>
</comment>
<feature type="transmembrane region" description="Helical" evidence="1">
    <location>
        <begin position="27"/>
        <end position="45"/>
    </location>
</feature>
<proteinExistence type="predicted"/>
<feature type="transmembrane region" description="Helical" evidence="1">
    <location>
        <begin position="51"/>
        <end position="70"/>
    </location>
</feature>
<dbReference type="AlphaFoldDB" id="A0A8J3W3X6"/>
<keyword evidence="3" id="KW-1185">Reference proteome</keyword>
<accession>A0A8J3W3X6</accession>
<feature type="transmembrane region" description="Helical" evidence="1">
    <location>
        <begin position="91"/>
        <end position="111"/>
    </location>
</feature>
<protein>
    <submittedName>
        <fullName evidence="2">Uncharacterized protein</fullName>
    </submittedName>
</protein>
<dbReference type="Proteomes" id="UP000616724">
    <property type="component" value="Unassembled WGS sequence"/>
</dbReference>
<organism evidence="2 3">
    <name type="scientific">Planobispora longispora</name>
    <dbReference type="NCBI Taxonomy" id="28887"/>
    <lineage>
        <taxon>Bacteria</taxon>
        <taxon>Bacillati</taxon>
        <taxon>Actinomycetota</taxon>
        <taxon>Actinomycetes</taxon>
        <taxon>Streptosporangiales</taxon>
        <taxon>Streptosporangiaceae</taxon>
        <taxon>Planobispora</taxon>
    </lineage>
</organism>
<evidence type="ECO:0000313" key="3">
    <source>
        <dbReference type="Proteomes" id="UP000616724"/>
    </source>
</evidence>
<sequence>MGENLTPENALRRIDEIDRRARRPARAVGVTFIVAGFGTIVYWLVMSLGPGWAKIVAAASWLALTTFFVTQVHRMGTQDREVAWANKPTGPVTVVYGVLIVITLVFGIFLLPDEPGGGWIAALVVLAVCTSLPMFYAAWRVMRAER</sequence>
<gene>
    <name evidence="2" type="ORF">Plo01_12220</name>
</gene>
<name>A0A8J3W3X6_9ACTN</name>
<keyword evidence="1" id="KW-1133">Transmembrane helix</keyword>
<dbReference type="EMBL" id="BOOH01000012">
    <property type="protein sequence ID" value="GIH74793.1"/>
    <property type="molecule type" value="Genomic_DNA"/>
</dbReference>
<evidence type="ECO:0000313" key="2">
    <source>
        <dbReference type="EMBL" id="GIH74793.1"/>
    </source>
</evidence>
<reference evidence="2 3" key="1">
    <citation type="submission" date="2021-01" db="EMBL/GenBank/DDBJ databases">
        <title>Whole genome shotgun sequence of Planobispora longispora NBRC 13918.</title>
        <authorList>
            <person name="Komaki H."/>
            <person name="Tamura T."/>
        </authorList>
    </citation>
    <scope>NUCLEOTIDE SEQUENCE [LARGE SCALE GENOMIC DNA]</scope>
    <source>
        <strain evidence="2 3">NBRC 13918</strain>
    </source>
</reference>